<accession>A0A420ESQ5</accession>
<comment type="caution">
    <text evidence="5">The sequence shown here is derived from an EMBL/GenBank/DDBJ whole genome shotgun (WGS) entry which is preliminary data.</text>
</comment>
<sequence length="217" mass="22863">MTPTAGFPQGDWDCQVLLNPAPGFGDYYCVHRGPIRPGQVLEPAWLRARVDSGTPGETQTATATVRPVDGEVSTANNTAQASVAVVEPGTIRGSLWIDQDRDGQRDSDEPATAGVRTLLFLPQAPVDGDPTEITAVLNPDGTYSAALKPGPYIVQVQIESQYLDFTLPDVGDDATDSDIVTVQRDIYGGIDAGNSAVIDVTAGSDTTIDVGFIDLTS</sequence>
<dbReference type="GO" id="GO:0005576">
    <property type="term" value="C:extracellular region"/>
    <property type="evidence" value="ECO:0007669"/>
    <property type="project" value="UniProtKB-SubCell"/>
</dbReference>
<reference evidence="5 6" key="1">
    <citation type="journal article" date="2018" name="Int. J. Syst. Evol. Microbiol.">
        <title>Micromonospora globbae sp. nov., an endophytic actinomycete isolated from roots of Globba winitii C. H. Wright.</title>
        <authorList>
            <person name="Kuncharoen N."/>
            <person name="Pittayakhajonwut P."/>
            <person name="Tanasupawat S."/>
        </authorList>
    </citation>
    <scope>NUCLEOTIDE SEQUENCE [LARGE SCALE GENOMIC DNA]</scope>
    <source>
        <strain evidence="5 6">WPS1-2</strain>
    </source>
</reference>
<name>A0A420ESQ5_9ACTN</name>
<dbReference type="SUPFAM" id="SSF117074">
    <property type="entry name" value="Hypothetical protein PA1324"/>
    <property type="match status" value="1"/>
</dbReference>
<dbReference type="InterPro" id="IPR013783">
    <property type="entry name" value="Ig-like_fold"/>
</dbReference>
<dbReference type="GO" id="GO:0005975">
    <property type="term" value="P:carbohydrate metabolic process"/>
    <property type="evidence" value="ECO:0007669"/>
    <property type="project" value="UniProtKB-ARBA"/>
</dbReference>
<evidence type="ECO:0000313" key="5">
    <source>
        <dbReference type="EMBL" id="RKF23702.1"/>
    </source>
</evidence>
<gene>
    <name evidence="5" type="ORF">D7I43_30170</name>
</gene>
<evidence type="ECO:0000256" key="2">
    <source>
        <dbReference type="ARBA" id="ARBA00022525"/>
    </source>
</evidence>
<dbReference type="Proteomes" id="UP000285744">
    <property type="component" value="Unassembled WGS sequence"/>
</dbReference>
<keyword evidence="2" id="KW-0964">Secreted</keyword>
<evidence type="ECO:0000313" key="6">
    <source>
        <dbReference type="Proteomes" id="UP000285744"/>
    </source>
</evidence>
<evidence type="ECO:0000259" key="4">
    <source>
        <dbReference type="Pfam" id="PF17210"/>
    </source>
</evidence>
<dbReference type="AlphaFoldDB" id="A0A420ESQ5"/>
<dbReference type="InterPro" id="IPR033764">
    <property type="entry name" value="Sdr_B"/>
</dbReference>
<evidence type="ECO:0000256" key="1">
    <source>
        <dbReference type="ARBA" id="ARBA00004613"/>
    </source>
</evidence>
<dbReference type="Pfam" id="PF17210">
    <property type="entry name" value="SdrD_B"/>
    <property type="match status" value="1"/>
</dbReference>
<feature type="domain" description="SD-repeat containing protein B" evidence="4">
    <location>
        <begin position="94"/>
        <end position="184"/>
    </location>
</feature>
<proteinExistence type="predicted"/>
<protein>
    <recommendedName>
        <fullName evidence="4">SD-repeat containing protein B domain-containing protein</fullName>
    </recommendedName>
</protein>
<evidence type="ECO:0000256" key="3">
    <source>
        <dbReference type="ARBA" id="ARBA00022729"/>
    </source>
</evidence>
<dbReference type="Gene3D" id="2.60.40.10">
    <property type="entry name" value="Immunoglobulins"/>
    <property type="match status" value="1"/>
</dbReference>
<comment type="subcellular location">
    <subcellularLocation>
        <location evidence="1">Secreted</location>
    </subcellularLocation>
</comment>
<organism evidence="5 6">
    <name type="scientific">Micromonospora globbae</name>
    <dbReference type="NCBI Taxonomy" id="1894969"/>
    <lineage>
        <taxon>Bacteria</taxon>
        <taxon>Bacillati</taxon>
        <taxon>Actinomycetota</taxon>
        <taxon>Actinomycetes</taxon>
        <taxon>Micromonosporales</taxon>
        <taxon>Micromonosporaceae</taxon>
        <taxon>Micromonospora</taxon>
    </lineage>
</organism>
<dbReference type="EMBL" id="RAQQ01000036">
    <property type="protein sequence ID" value="RKF23702.1"/>
    <property type="molecule type" value="Genomic_DNA"/>
</dbReference>
<keyword evidence="3" id="KW-0732">Signal</keyword>